<reference evidence="1 3" key="2">
    <citation type="submission" date="2022-05" db="EMBL/GenBank/DDBJ databases">
        <title>Chromosome-level reference genomes for two strains of Caenorhabditis briggsae: an improved platform for comparative genomics.</title>
        <authorList>
            <person name="Stevens L."/>
            <person name="Andersen E.C."/>
        </authorList>
    </citation>
    <scope>NUCLEOTIDE SEQUENCE [LARGE SCALE GENOMIC DNA]</scope>
    <source>
        <strain evidence="1">QX1410_ONT</strain>
        <tissue evidence="1">Whole-organism</tissue>
    </source>
</reference>
<organism evidence="2 4">
    <name type="scientific">Caenorhabditis briggsae</name>
    <dbReference type="NCBI Taxonomy" id="6238"/>
    <lineage>
        <taxon>Eukaryota</taxon>
        <taxon>Metazoa</taxon>
        <taxon>Ecdysozoa</taxon>
        <taxon>Nematoda</taxon>
        <taxon>Chromadorea</taxon>
        <taxon>Rhabditida</taxon>
        <taxon>Rhabditina</taxon>
        <taxon>Rhabditomorpha</taxon>
        <taxon>Rhabditoidea</taxon>
        <taxon>Rhabditidae</taxon>
        <taxon>Peloderinae</taxon>
        <taxon>Caenorhabditis</taxon>
    </lineage>
</organism>
<dbReference type="AlphaFoldDB" id="A0AAE9JR12"/>
<protein>
    <submittedName>
        <fullName evidence="2">Uncharacterized protein</fullName>
    </submittedName>
</protein>
<evidence type="ECO:0000313" key="4">
    <source>
        <dbReference type="Proteomes" id="UP000829354"/>
    </source>
</evidence>
<name>A0AAE9JR12_CAEBR</name>
<keyword evidence="4" id="KW-1185">Reference proteome</keyword>
<dbReference type="Proteomes" id="UP000829354">
    <property type="component" value="Chromosome X"/>
</dbReference>
<dbReference type="EMBL" id="CP092625">
    <property type="protein sequence ID" value="UMM39018.1"/>
    <property type="molecule type" value="Genomic_DNA"/>
</dbReference>
<proteinExistence type="predicted"/>
<reference evidence="2 4" key="1">
    <citation type="submission" date="2022-04" db="EMBL/GenBank/DDBJ databases">
        <title>Chromosome-level reference genomes for two strains of Caenorhabditis briggsae: an improved platform for comparative genomics.</title>
        <authorList>
            <person name="Stevens L."/>
            <person name="Andersen E."/>
        </authorList>
    </citation>
    <scope>NUCLEOTIDE SEQUENCE [LARGE SCALE GENOMIC DNA]</scope>
    <source>
        <strain evidence="2">VX34</strain>
        <tissue evidence="2">Whole-organism</tissue>
    </source>
</reference>
<accession>A0AAE9JR12</accession>
<dbReference type="EMBL" id="CP090896">
    <property type="protein sequence ID" value="ULT79712.1"/>
    <property type="molecule type" value="Genomic_DNA"/>
</dbReference>
<gene>
    <name evidence="1" type="ORF">L3Y34_010348</name>
    <name evidence="2" type="ORF">L5515_016241</name>
</gene>
<evidence type="ECO:0000313" key="1">
    <source>
        <dbReference type="EMBL" id="ULT79712.1"/>
    </source>
</evidence>
<dbReference type="Proteomes" id="UP000827892">
    <property type="component" value="Chromosome X"/>
</dbReference>
<evidence type="ECO:0000313" key="3">
    <source>
        <dbReference type="Proteomes" id="UP000827892"/>
    </source>
</evidence>
<sequence length="102" mass="11370">MNFLYPNSENSKLQLFPPTHSVASQGKQFSEFQDKSNSPETAHCPFVMGPCRNKRAEENQPPKLVSPIFLVVMRNAANFDAFTISINGQGNFFGNKTNVTSE</sequence>
<evidence type="ECO:0000313" key="2">
    <source>
        <dbReference type="EMBL" id="UMM39018.1"/>
    </source>
</evidence>